<reference evidence="4 7" key="3">
    <citation type="submission" date="2017-06" db="EMBL/GenBank/DDBJ databases">
        <title>Draft genome sequence of Fusobacterium nucleatum subsp. polymorphum KCOM 1267 (=ChDC F290).</title>
        <authorList>
            <person name="Kook J.-K."/>
            <person name="Park S.-N."/>
            <person name="Lim Y.K."/>
            <person name="Roh H."/>
        </authorList>
    </citation>
    <scope>NUCLEOTIDE SEQUENCE [LARGE SCALE GENOMIC DNA]</scope>
    <source>
        <strain evidence="4">KCOM 1267</strain>
        <strain evidence="7">KCOM 1267(ChDC F290)</strain>
    </source>
</reference>
<dbReference type="Proteomes" id="UP000196759">
    <property type="component" value="Chromosome"/>
</dbReference>
<dbReference type="EMBL" id="CP013121">
    <property type="protein sequence ID" value="ALM94276.1"/>
    <property type="molecule type" value="Genomic_DNA"/>
</dbReference>
<dbReference type="Proteomes" id="UP000221504">
    <property type="component" value="Unassembled WGS sequence"/>
</dbReference>
<organism evidence="3 6">
    <name type="scientific">Fusobacterium nucleatum subsp. polymorphum</name>
    <name type="common">Fusobacterium polymorphum</name>
    <dbReference type="NCBI Taxonomy" id="76857"/>
    <lineage>
        <taxon>Bacteria</taxon>
        <taxon>Fusobacteriati</taxon>
        <taxon>Fusobacteriota</taxon>
        <taxon>Fusobacteriia</taxon>
        <taxon>Fusobacteriales</taxon>
        <taxon>Fusobacteriaceae</taxon>
        <taxon>Fusobacterium</taxon>
    </lineage>
</organism>
<name>A0A1Z3CG06_FUSNP</name>
<proteinExistence type="predicted"/>
<reference evidence="3 6" key="2">
    <citation type="submission" date="2017-06" db="EMBL/GenBank/DDBJ databases">
        <title>Draft genome sequence of Fusobacterium nucleatum subsp. polymorphum KCOM 1260 (=ChDC F218).</title>
        <authorList>
            <person name="Kook J.-K."/>
            <person name="Park S.-N."/>
            <person name="Lim Y.K."/>
            <person name="Roh H."/>
        </authorList>
    </citation>
    <scope>NUCLEOTIDE SEQUENCE [LARGE SCALE GENOMIC DNA]</scope>
    <source>
        <strain evidence="3">KCOM 1260</strain>
        <strain evidence="6">KCOM 1260 (ChDC F218)</strain>
    </source>
</reference>
<evidence type="ECO:0000313" key="2">
    <source>
        <dbReference type="EMBL" id="ALM94276.1"/>
    </source>
</evidence>
<dbReference type="AlphaFoldDB" id="A0A1Z3CG06"/>
<evidence type="ECO:0000259" key="1">
    <source>
        <dbReference type="Pfam" id="PF12728"/>
    </source>
</evidence>
<evidence type="ECO:0000313" key="6">
    <source>
        <dbReference type="Proteomes" id="UP000196759"/>
    </source>
</evidence>
<dbReference type="Proteomes" id="UP000067061">
    <property type="component" value="Chromosome"/>
</dbReference>
<keyword evidence="3" id="KW-0238">DNA-binding</keyword>
<evidence type="ECO:0000313" key="3">
    <source>
        <dbReference type="EMBL" id="ASC02240.1"/>
    </source>
</evidence>
<gene>
    <name evidence="3" type="ORF">CBG50_02280</name>
    <name evidence="4" type="ORF">CBG52_01905</name>
    <name evidence="2" type="ORF">RO02_06480</name>
</gene>
<protein>
    <submittedName>
        <fullName evidence="3">DNA-binding protein</fullName>
    </submittedName>
</protein>
<dbReference type="NCBIfam" id="TIGR01764">
    <property type="entry name" value="excise"/>
    <property type="match status" value="1"/>
</dbReference>
<evidence type="ECO:0000313" key="4">
    <source>
        <dbReference type="EMBL" id="PHI09980.1"/>
    </source>
</evidence>
<dbReference type="InterPro" id="IPR041657">
    <property type="entry name" value="HTH_17"/>
</dbReference>
<evidence type="ECO:0000313" key="7">
    <source>
        <dbReference type="Proteomes" id="UP000221504"/>
    </source>
</evidence>
<evidence type="ECO:0000313" key="5">
    <source>
        <dbReference type="Proteomes" id="UP000067061"/>
    </source>
</evidence>
<dbReference type="InterPro" id="IPR010093">
    <property type="entry name" value="SinI_DNA-bd"/>
</dbReference>
<keyword evidence="6" id="KW-1185">Reference proteome</keyword>
<dbReference type="RefSeq" id="WP_008799733.1">
    <property type="nucleotide sequence ID" value="NZ_CP013121.1"/>
</dbReference>
<sequence length="72" mass="8509">MRDLIETLTKELEKEDFFLSIKKVSEILYVSKTTILNKIKSGEIKYIKIGKLYKIPKESIIEYVERNLLKDS</sequence>
<dbReference type="EMBL" id="CP021934">
    <property type="protein sequence ID" value="ASC02240.1"/>
    <property type="molecule type" value="Genomic_DNA"/>
</dbReference>
<dbReference type="GO" id="GO:0003677">
    <property type="term" value="F:DNA binding"/>
    <property type="evidence" value="ECO:0007669"/>
    <property type="project" value="UniProtKB-KW"/>
</dbReference>
<accession>A0A1Z3CG06</accession>
<reference evidence="2 5" key="1">
    <citation type="submission" date="2015-11" db="EMBL/GenBank/DDBJ databases">
        <authorList>
            <person name="Kook J.-K."/>
            <person name="Park S.-N."/>
            <person name="Lim Y.K."/>
            <person name="Jo E."/>
        </authorList>
    </citation>
    <scope>NUCLEOTIDE SEQUENCE [LARGE SCALE GENOMIC DNA]</scope>
    <source>
        <strain evidence="2 5">ChDC F306</strain>
    </source>
</reference>
<dbReference type="EMBL" id="NIRM01000001">
    <property type="protein sequence ID" value="PHI09980.1"/>
    <property type="molecule type" value="Genomic_DNA"/>
</dbReference>
<dbReference type="Pfam" id="PF12728">
    <property type="entry name" value="HTH_17"/>
    <property type="match status" value="1"/>
</dbReference>
<feature type="domain" description="Helix-turn-helix" evidence="1">
    <location>
        <begin position="18"/>
        <end position="67"/>
    </location>
</feature>